<dbReference type="Pfam" id="PF01408">
    <property type="entry name" value="GFO_IDH_MocA"/>
    <property type="match status" value="1"/>
</dbReference>
<feature type="domain" description="Gfo/Idh/MocA-like oxidoreductase N-terminal" evidence="1">
    <location>
        <begin position="41"/>
        <end position="162"/>
    </location>
</feature>
<protein>
    <submittedName>
        <fullName evidence="2">Gfo/Idh/MocA family oxidoreductase</fullName>
    </submittedName>
</protein>
<dbReference type="InterPro" id="IPR006311">
    <property type="entry name" value="TAT_signal"/>
</dbReference>
<dbReference type="PANTHER" id="PTHR43818:SF9">
    <property type="entry name" value="HYPOTHETICAL OXIDOREDUCTASE"/>
    <property type="match status" value="1"/>
</dbReference>
<accession>A0ABT8L267</accession>
<organism evidence="2 3">
    <name type="scientific">Agaribacillus aureus</name>
    <dbReference type="NCBI Taxonomy" id="3051825"/>
    <lineage>
        <taxon>Bacteria</taxon>
        <taxon>Pseudomonadati</taxon>
        <taxon>Bacteroidota</taxon>
        <taxon>Cytophagia</taxon>
        <taxon>Cytophagales</taxon>
        <taxon>Splendidivirgaceae</taxon>
        <taxon>Agaribacillus</taxon>
    </lineage>
</organism>
<dbReference type="Proteomes" id="UP001172083">
    <property type="component" value="Unassembled WGS sequence"/>
</dbReference>
<evidence type="ECO:0000259" key="1">
    <source>
        <dbReference type="Pfam" id="PF01408"/>
    </source>
</evidence>
<dbReference type="Gene3D" id="3.40.50.720">
    <property type="entry name" value="NAD(P)-binding Rossmann-like Domain"/>
    <property type="match status" value="1"/>
</dbReference>
<dbReference type="EMBL" id="JAUJEB010000001">
    <property type="protein sequence ID" value="MDN5211793.1"/>
    <property type="molecule type" value="Genomic_DNA"/>
</dbReference>
<dbReference type="SUPFAM" id="SSF51735">
    <property type="entry name" value="NAD(P)-binding Rossmann-fold domains"/>
    <property type="match status" value="1"/>
</dbReference>
<dbReference type="InterPro" id="IPR050463">
    <property type="entry name" value="Gfo/Idh/MocA_oxidrdct_glycsds"/>
</dbReference>
<name>A0ABT8L267_9BACT</name>
<dbReference type="PANTHER" id="PTHR43818">
    <property type="entry name" value="BCDNA.GH03377"/>
    <property type="match status" value="1"/>
</dbReference>
<sequence>MTMNPFSRRNFIKSSAFGMLGAGLISTDSLSGSFKQKGKGKIGIIGLDTSHSPAFAKYINSKENSFQVTTAYTDVSKDIPASFNRVEKFKTQIKDMGINIVGSIEELLESVDFVLLETVDGRRHLEQAKKVFKSGKRVFIDKPVAGSLRDAVAIFNLAKKHNIPTFSSSGTRFMSEVQAVRNGKIGEVMGADSYGPLKLEPTHPDLFWYGIHGVEILFTVMRTGCQRVRRIVTEHYDQVTGDWGDGRIGAFRGIKKGKQAYGGQAFGSEGVSYLGGWESYDAMIDVILHYFTTGEVPVNPDETLEIYAFMDAAHESFRQNGAWISLESVLEKAQQYK</sequence>
<dbReference type="PROSITE" id="PS51318">
    <property type="entry name" value="TAT"/>
    <property type="match status" value="1"/>
</dbReference>
<dbReference type="RefSeq" id="WP_346757121.1">
    <property type="nucleotide sequence ID" value="NZ_JAUJEB010000001.1"/>
</dbReference>
<gene>
    <name evidence="2" type="ORF">QQ020_07015</name>
</gene>
<evidence type="ECO:0000313" key="2">
    <source>
        <dbReference type="EMBL" id="MDN5211793.1"/>
    </source>
</evidence>
<comment type="caution">
    <text evidence="2">The sequence shown here is derived from an EMBL/GenBank/DDBJ whole genome shotgun (WGS) entry which is preliminary data.</text>
</comment>
<proteinExistence type="predicted"/>
<dbReference type="InterPro" id="IPR000683">
    <property type="entry name" value="Gfo/Idh/MocA-like_OxRdtase_N"/>
</dbReference>
<evidence type="ECO:0000313" key="3">
    <source>
        <dbReference type="Proteomes" id="UP001172083"/>
    </source>
</evidence>
<reference evidence="2" key="1">
    <citation type="submission" date="2023-06" db="EMBL/GenBank/DDBJ databases">
        <title>Genomic of Agaribacillus aureum.</title>
        <authorList>
            <person name="Wang G."/>
        </authorList>
    </citation>
    <scope>NUCLEOTIDE SEQUENCE</scope>
    <source>
        <strain evidence="2">BMA12</strain>
    </source>
</reference>
<dbReference type="InterPro" id="IPR036291">
    <property type="entry name" value="NAD(P)-bd_dom_sf"/>
</dbReference>
<keyword evidence="3" id="KW-1185">Reference proteome</keyword>